<comment type="function">
    <text evidence="6">Has immunoglobulin-binding and hemagglutination properties, and can bind to mannose. Essential for virulence. May be involved in LPS biosynthesis or polysaccharide transport.</text>
</comment>
<dbReference type="InterPro" id="IPR012413">
    <property type="entry name" value="BA14K"/>
</dbReference>
<protein>
    <recommendedName>
        <fullName evidence="3">Lectin-like protein BA14k</fullName>
    </recommendedName>
</protein>
<keyword evidence="5" id="KW-0430">Lectin</keyword>
<proteinExistence type="inferred from homology"/>
<dbReference type="EMBL" id="JAUSVX010000016">
    <property type="protein sequence ID" value="MDQ0473316.1"/>
    <property type="molecule type" value="Genomic_DNA"/>
</dbReference>
<feature type="chain" id="PRO_5045527863" description="Lectin-like protein BA14k" evidence="7">
    <location>
        <begin position="27"/>
        <end position="158"/>
    </location>
</feature>
<keyword evidence="4" id="KW-0472">Membrane</keyword>
<name>A0ABU0JGA1_9HYPH</name>
<reference evidence="8 9" key="1">
    <citation type="submission" date="2023-07" db="EMBL/GenBank/DDBJ databases">
        <title>Genomic Encyclopedia of Type Strains, Phase IV (KMG-IV): sequencing the most valuable type-strain genomes for metagenomic binning, comparative biology and taxonomic classification.</title>
        <authorList>
            <person name="Goeker M."/>
        </authorList>
    </citation>
    <scope>NUCLEOTIDE SEQUENCE [LARGE SCALE GENOMIC DNA]</scope>
    <source>
        <strain evidence="8 9">DSM 19619</strain>
    </source>
</reference>
<gene>
    <name evidence="8" type="ORF">QO011_006352</name>
</gene>
<evidence type="ECO:0000256" key="7">
    <source>
        <dbReference type="SAM" id="SignalP"/>
    </source>
</evidence>
<organism evidence="8 9">
    <name type="scientific">Labrys wisconsinensis</name>
    <dbReference type="NCBI Taxonomy" id="425677"/>
    <lineage>
        <taxon>Bacteria</taxon>
        <taxon>Pseudomonadati</taxon>
        <taxon>Pseudomonadota</taxon>
        <taxon>Alphaproteobacteria</taxon>
        <taxon>Hyphomicrobiales</taxon>
        <taxon>Xanthobacteraceae</taxon>
        <taxon>Labrys</taxon>
    </lineage>
</organism>
<evidence type="ECO:0000256" key="2">
    <source>
        <dbReference type="ARBA" id="ARBA00010270"/>
    </source>
</evidence>
<keyword evidence="7" id="KW-0732">Signal</keyword>
<comment type="subcellular location">
    <subcellularLocation>
        <location evidence="1">Membrane</location>
        <topology evidence="1">Single-pass membrane protein</topology>
    </subcellularLocation>
</comment>
<accession>A0ABU0JGA1</accession>
<evidence type="ECO:0000256" key="1">
    <source>
        <dbReference type="ARBA" id="ARBA00004167"/>
    </source>
</evidence>
<sequence length="158" mass="16756">MRKILTTALGVLAVFTGLMSGTVAPAEARSRGDVFIRHGGGSHGGFGGFHGFRGGGFRGGGFAFRHHGWGNGFAYRPHRYRHYGYGYGYGYGYPDYGDGYYDDSAAAGIVGLAAGALVGSALSHRSYGGGGYCASRFRSYDPRSGTYLGYDGRRHPCP</sequence>
<comment type="caution">
    <text evidence="8">The sequence shown here is derived from an EMBL/GenBank/DDBJ whole genome shotgun (WGS) entry which is preliminary data.</text>
</comment>
<evidence type="ECO:0000256" key="4">
    <source>
        <dbReference type="ARBA" id="ARBA00022475"/>
    </source>
</evidence>
<keyword evidence="4" id="KW-1003">Cell membrane</keyword>
<evidence type="ECO:0000256" key="3">
    <source>
        <dbReference type="ARBA" id="ARBA00020552"/>
    </source>
</evidence>
<keyword evidence="9" id="KW-1185">Reference proteome</keyword>
<evidence type="ECO:0000256" key="5">
    <source>
        <dbReference type="ARBA" id="ARBA00022734"/>
    </source>
</evidence>
<comment type="similarity">
    <text evidence="2">Belongs to the BA14k family.</text>
</comment>
<dbReference type="Proteomes" id="UP001242480">
    <property type="component" value="Unassembled WGS sequence"/>
</dbReference>
<dbReference type="RefSeq" id="WP_307281427.1">
    <property type="nucleotide sequence ID" value="NZ_JAUSVX010000016.1"/>
</dbReference>
<dbReference type="Pfam" id="PF07886">
    <property type="entry name" value="BA14K"/>
    <property type="match status" value="1"/>
</dbReference>
<evidence type="ECO:0000313" key="8">
    <source>
        <dbReference type="EMBL" id="MDQ0473316.1"/>
    </source>
</evidence>
<evidence type="ECO:0000256" key="6">
    <source>
        <dbReference type="ARBA" id="ARBA00025321"/>
    </source>
</evidence>
<feature type="signal peptide" evidence="7">
    <location>
        <begin position="1"/>
        <end position="26"/>
    </location>
</feature>
<evidence type="ECO:0000313" key="9">
    <source>
        <dbReference type="Proteomes" id="UP001242480"/>
    </source>
</evidence>